<organism evidence="1 2">
    <name type="scientific">Tautonia sociabilis</name>
    <dbReference type="NCBI Taxonomy" id="2080755"/>
    <lineage>
        <taxon>Bacteria</taxon>
        <taxon>Pseudomonadati</taxon>
        <taxon>Planctomycetota</taxon>
        <taxon>Planctomycetia</taxon>
        <taxon>Isosphaerales</taxon>
        <taxon>Isosphaeraceae</taxon>
        <taxon>Tautonia</taxon>
    </lineage>
</organism>
<dbReference type="InterPro" id="IPR013320">
    <property type="entry name" value="ConA-like_dom_sf"/>
</dbReference>
<evidence type="ECO:0000313" key="1">
    <source>
        <dbReference type="EMBL" id="RUL88110.1"/>
    </source>
</evidence>
<protein>
    <recommendedName>
        <fullName evidence="3">LamG-like jellyroll fold domain-containing protein</fullName>
    </recommendedName>
</protein>
<comment type="caution">
    <text evidence="1">The sequence shown here is derived from an EMBL/GenBank/DDBJ whole genome shotgun (WGS) entry which is preliminary data.</text>
</comment>
<sequence>MFELIRSALLASAAVSALLGVEGRAIAGDFSAGAAAVDVSPDYLPAIVNGGFLRRDATQVHDPLFARAFVLDDGSTRIALCVVDTCMMPRDLIDRAKALARDRTGIPTDRMMVSATHTHSAPASMGCLGCPVDPAYSAELPGKIAEAIAAASSRLRPAEVGWAVVEDRAHTFCRRWIYRPDRMPADPFGDRTVRANMHPGHQNPDVIGPSGPVDPALSLIAFRGEDGASIGVFANYSMHYYGADAVSADYFGHVSRILADRLGGGEEVVVAMSQGTSGDLMWMDYGSPAPSRDVVSYAQAVADVAAGALSGIVYRDDVSLAMAEATLTLGRRLPDDRRRSWARSVRESMQGEAPTSIPEVYALEQQHLLDSPERELKLQAIRIGDLGLTAIPNEVYGITGLKLKASSPTPVTINVELANGAEGYIPPPEQHALGGYTTWPARTAGLEVQAEPKIVEAVLGLLERVSGRSRRPIAPQGGLYAEAVLATEPIAYFRLDELTWTGAADLRGGPPARLEPGIALGLDGPEGPGFTDEGEGPNRAIHCAGGRLLAGPLPDGSSWTVSFWFWNGLPPDARPVTGYLASIGPEGKPGSPGDHLGLGGSLADTLTGRLFVSNGEDHGDLLVGRSELPISRWCHVAFVRDGPRVRVHLNGDPDPEIDAERPSFSLEGPHALVLGGRIDGVAGLEGKLDEVAVYDRALTPEEIRSLALDWPSRSEP</sequence>
<name>A0A432MLF2_9BACT</name>
<dbReference type="RefSeq" id="WP_126725019.1">
    <property type="nucleotide sequence ID" value="NZ_RYZH01000014.1"/>
</dbReference>
<dbReference type="Gene3D" id="2.60.120.200">
    <property type="match status" value="1"/>
</dbReference>
<dbReference type="Proteomes" id="UP000280296">
    <property type="component" value="Unassembled WGS sequence"/>
</dbReference>
<evidence type="ECO:0008006" key="3">
    <source>
        <dbReference type="Google" id="ProtNLM"/>
    </source>
</evidence>
<accession>A0A432MLF2</accession>
<reference evidence="1 2" key="1">
    <citation type="submission" date="2018-12" db="EMBL/GenBank/DDBJ databases">
        <authorList>
            <person name="Toschakov S.V."/>
        </authorList>
    </citation>
    <scope>NUCLEOTIDE SEQUENCE [LARGE SCALE GENOMIC DNA]</scope>
    <source>
        <strain evidence="1 2">GM2012</strain>
    </source>
</reference>
<proteinExistence type="predicted"/>
<gene>
    <name evidence="1" type="ORF">TsocGM_09235</name>
</gene>
<evidence type="ECO:0000313" key="2">
    <source>
        <dbReference type="Proteomes" id="UP000280296"/>
    </source>
</evidence>
<dbReference type="OrthoDB" id="9790058at2"/>
<dbReference type="Pfam" id="PF13385">
    <property type="entry name" value="Laminin_G_3"/>
    <property type="match status" value="1"/>
</dbReference>
<dbReference type="EMBL" id="RYZH01000014">
    <property type="protein sequence ID" value="RUL88110.1"/>
    <property type="molecule type" value="Genomic_DNA"/>
</dbReference>
<keyword evidence="2" id="KW-1185">Reference proteome</keyword>
<reference evidence="1 2" key="2">
    <citation type="submission" date="2019-01" db="EMBL/GenBank/DDBJ databases">
        <title>Tautonia sociabilis, a novel thermotolerant planctomycete of Isosphaeraceae family, isolated from a 4000 m deep subterranean habitat.</title>
        <authorList>
            <person name="Kovaleva O.L."/>
            <person name="Elcheninov A.G."/>
            <person name="Van Heerden E."/>
            <person name="Toshchakov S.V."/>
            <person name="Novikov A."/>
            <person name="Bonch-Osmolovskaya E.A."/>
            <person name="Kublanov I.V."/>
        </authorList>
    </citation>
    <scope>NUCLEOTIDE SEQUENCE [LARGE SCALE GENOMIC DNA]</scope>
    <source>
        <strain evidence="1 2">GM2012</strain>
    </source>
</reference>
<dbReference type="SUPFAM" id="SSF49899">
    <property type="entry name" value="Concanavalin A-like lectins/glucanases"/>
    <property type="match status" value="1"/>
</dbReference>
<dbReference type="AlphaFoldDB" id="A0A432MLF2"/>